<dbReference type="SUPFAM" id="SSF54427">
    <property type="entry name" value="NTF2-like"/>
    <property type="match status" value="1"/>
</dbReference>
<dbReference type="Proteomes" id="UP001370490">
    <property type="component" value="Unassembled WGS sequence"/>
</dbReference>
<dbReference type="AlphaFoldDB" id="A0AAN8UMF7"/>
<dbReference type="InterPro" id="IPR018790">
    <property type="entry name" value="DUF2358"/>
</dbReference>
<dbReference type="PANTHER" id="PTHR31094">
    <property type="entry name" value="RIKEN CDNA 2310061I04 GENE"/>
    <property type="match status" value="1"/>
</dbReference>
<name>A0AAN8UMF7_9MAGN</name>
<accession>A0AAN8UMF7</accession>
<proteinExistence type="predicted"/>
<gene>
    <name evidence="1" type="ORF">RJ641_016717</name>
</gene>
<dbReference type="InterPro" id="IPR032710">
    <property type="entry name" value="NTF2-like_dom_sf"/>
</dbReference>
<dbReference type="EMBL" id="JBAMMX010000022">
    <property type="protein sequence ID" value="KAK6918295.1"/>
    <property type="molecule type" value="Genomic_DNA"/>
</dbReference>
<keyword evidence="2" id="KW-1185">Reference proteome</keyword>
<protein>
    <submittedName>
        <fullName evidence="1">Uncharacterized protein</fullName>
    </submittedName>
</protein>
<comment type="caution">
    <text evidence="1">The sequence shown here is derived from an EMBL/GenBank/DDBJ whole genome shotgun (WGS) entry which is preliminary data.</text>
</comment>
<reference evidence="1 2" key="1">
    <citation type="submission" date="2023-12" db="EMBL/GenBank/DDBJ databases">
        <title>A high-quality genome assembly for Dillenia turbinata (Dilleniales).</title>
        <authorList>
            <person name="Chanderbali A."/>
        </authorList>
    </citation>
    <scope>NUCLEOTIDE SEQUENCE [LARGE SCALE GENOMIC DNA]</scope>
    <source>
        <strain evidence="1">LSX21</strain>
        <tissue evidence="1">Leaf</tissue>
    </source>
</reference>
<dbReference type="Pfam" id="PF10184">
    <property type="entry name" value="DUF2358"/>
    <property type="match status" value="1"/>
</dbReference>
<evidence type="ECO:0000313" key="1">
    <source>
        <dbReference type="EMBL" id="KAK6918295.1"/>
    </source>
</evidence>
<dbReference type="Gene3D" id="3.10.450.50">
    <property type="match status" value="1"/>
</dbReference>
<dbReference type="PANTHER" id="PTHR31094:SF2">
    <property type="entry name" value="RIKEN CDNA 2310061I04 GENE"/>
    <property type="match status" value="1"/>
</dbReference>
<sequence>MAFPIPCTTNIFSNPNPKDLKAKFGVLKRNAKIDTSIRVYAIIKDCEVRVSDFGQSLRLSTQSRVPIKQSSPLSSSKQSKDDEEKQNYYVNTGYAIRTLREEFPELFYRELTFDIYRDDIVFKDPVNSFVGIENYKSIFWALRFHGQIFFKALWIDIVSVWQPMENVIMVRWTVHGISRIPLESRGRFDGTSEYKLDRNGKIYEHRVHNIALNSPPKFRVLAVEELLQSAGCPSTPKPTYFEISLFSAQKFMPLLLKFTLVKNHIASALPWVPKSQHGTSKRT</sequence>
<evidence type="ECO:0000313" key="2">
    <source>
        <dbReference type="Proteomes" id="UP001370490"/>
    </source>
</evidence>
<organism evidence="1 2">
    <name type="scientific">Dillenia turbinata</name>
    <dbReference type="NCBI Taxonomy" id="194707"/>
    <lineage>
        <taxon>Eukaryota</taxon>
        <taxon>Viridiplantae</taxon>
        <taxon>Streptophyta</taxon>
        <taxon>Embryophyta</taxon>
        <taxon>Tracheophyta</taxon>
        <taxon>Spermatophyta</taxon>
        <taxon>Magnoliopsida</taxon>
        <taxon>eudicotyledons</taxon>
        <taxon>Gunneridae</taxon>
        <taxon>Pentapetalae</taxon>
        <taxon>Dilleniales</taxon>
        <taxon>Dilleniaceae</taxon>
        <taxon>Dillenia</taxon>
    </lineage>
</organism>